<dbReference type="Pfam" id="PF17921">
    <property type="entry name" value="Integrase_H2C2"/>
    <property type="match status" value="1"/>
</dbReference>
<dbReference type="GO" id="GO:0003676">
    <property type="term" value="F:nucleic acid binding"/>
    <property type="evidence" value="ECO:0007669"/>
    <property type="project" value="InterPro"/>
</dbReference>
<dbReference type="AlphaFoldDB" id="A0A225VXZ6"/>
<dbReference type="PANTHER" id="PTHR37984">
    <property type="entry name" value="PROTEIN CBG26694"/>
    <property type="match status" value="1"/>
</dbReference>
<dbReference type="Pfam" id="PF00665">
    <property type="entry name" value="rve"/>
    <property type="match status" value="1"/>
</dbReference>
<dbReference type="InterPro" id="IPR041588">
    <property type="entry name" value="Integrase_H2C2"/>
</dbReference>
<comment type="caution">
    <text evidence="4">The sequence shown here is derived from an EMBL/GenBank/DDBJ whole genome shotgun (WGS) entry which is preliminary data.</text>
</comment>
<evidence type="ECO:0000313" key="5">
    <source>
        <dbReference type="Proteomes" id="UP000198211"/>
    </source>
</evidence>
<feature type="compositionally biased region" description="Basic and acidic residues" evidence="2">
    <location>
        <begin position="290"/>
        <end position="303"/>
    </location>
</feature>
<dbReference type="OrthoDB" id="115141at2759"/>
<sequence length="826" mass="92687">MVSAVRDFPTPNDAVEAKRFAHLAGYYRRFVNGFGALMAPVTKLLRKGVTWEWGSAQAQAFEKVKAILTAKPLLIYPDFRLPFRVATDASKVGLGACLMQDKGDGWQPVAFASKVNSETESKYRVTELECFSVVWAIKLFRPYLYGRRFEIITDHAALNTSDGKDASSYRATTTSEAKEGVAVSGLTRNAPAMERTETTNLAMVKRDTMTKQRKTVTWTDGKNGDEEEGSASGQLTLSPAGTATVSDDGNTESDSNLPQEHTVTTVATADEAYRPEDEQTSAPRAAVTRSSDEQRRTNEVEDVRRQRVREPTLQLTDAEIIEAQTKSRMVQKMLQTGRHQGKAISKVFGLVVVERPNGRRVVLPPALWSTVFKECHDSVWAGHLRATHTYARIVQKYWWPGLQNEVRRWVRGWQECGSRKHVHENLRGGDVGDRWALDVAGPLPATDGGKKYVVVAVEYVTRYAVTIAVKDHAAKSIAEFLMKQVVLRFGPFREILTDGAPELVGKVIEELVVLLQAQQINPVPYRPQMIGLVERFHRTWKDCVATFMSDERQESYNSGRHSTVMLSPNELMMGRRLRAPNELLRTTMVTEAGDLRRTNVQNELEDENKDDKRVTTIGKTDFEPGDRVWMFRPSRGPKASKFVHQWIVVESAGYDNFLVERENDGKEHEPFIAHTSFLVTYRHPAVLLDAAARDLAEQLEYEGARCREENDEATGTIARATVAPVNSAVAGRGKKRPAEAVESEGVDDIGDGLLVELKRRRRRNEAGQYVLEYLLRPASEYCRRNDGNEGDDGTDERGGRWVSIAEYDQLFNSDKVVEDLRMDGGV</sequence>
<dbReference type="InterPro" id="IPR036397">
    <property type="entry name" value="RNaseH_sf"/>
</dbReference>
<evidence type="ECO:0000313" key="4">
    <source>
        <dbReference type="EMBL" id="OWZ09440.1"/>
    </source>
</evidence>
<keyword evidence="1" id="KW-0511">Multifunctional enzyme</keyword>
<dbReference type="InterPro" id="IPR012337">
    <property type="entry name" value="RNaseH-like_sf"/>
</dbReference>
<dbReference type="InterPro" id="IPR001584">
    <property type="entry name" value="Integrase_cat-core"/>
</dbReference>
<dbReference type="InterPro" id="IPR043128">
    <property type="entry name" value="Rev_trsase/Diguanyl_cyclase"/>
</dbReference>
<gene>
    <name evidence="4" type="ORF">PHMEG_00017861</name>
</gene>
<keyword evidence="5" id="KW-1185">Reference proteome</keyword>
<proteinExistence type="predicted"/>
<dbReference type="FunFam" id="1.10.340.70:FF:000001">
    <property type="entry name" value="Retrovirus-related Pol polyprotein from transposon gypsy-like Protein"/>
    <property type="match status" value="1"/>
</dbReference>
<dbReference type="FunFam" id="3.30.70.270:FF:000020">
    <property type="entry name" value="Transposon Tf2-6 polyprotein-like Protein"/>
    <property type="match status" value="1"/>
</dbReference>
<feature type="region of interest" description="Disordered" evidence="2">
    <location>
        <begin position="204"/>
        <end position="303"/>
    </location>
</feature>
<dbReference type="InterPro" id="IPR041577">
    <property type="entry name" value="RT_RNaseH_2"/>
</dbReference>
<dbReference type="SUPFAM" id="SSF53098">
    <property type="entry name" value="Ribonuclease H-like"/>
    <property type="match status" value="1"/>
</dbReference>
<dbReference type="Pfam" id="PF17919">
    <property type="entry name" value="RT_RNaseH_2"/>
    <property type="match status" value="1"/>
</dbReference>
<dbReference type="CDD" id="cd09274">
    <property type="entry name" value="RNase_HI_RT_Ty3"/>
    <property type="match status" value="1"/>
</dbReference>
<dbReference type="Gene3D" id="3.30.420.10">
    <property type="entry name" value="Ribonuclease H-like superfamily/Ribonuclease H"/>
    <property type="match status" value="1"/>
</dbReference>
<organism evidence="4 5">
    <name type="scientific">Phytophthora megakarya</name>
    <dbReference type="NCBI Taxonomy" id="4795"/>
    <lineage>
        <taxon>Eukaryota</taxon>
        <taxon>Sar</taxon>
        <taxon>Stramenopiles</taxon>
        <taxon>Oomycota</taxon>
        <taxon>Peronosporomycetes</taxon>
        <taxon>Peronosporales</taxon>
        <taxon>Peronosporaceae</taxon>
        <taxon>Phytophthora</taxon>
    </lineage>
</organism>
<dbReference type="Proteomes" id="UP000198211">
    <property type="component" value="Unassembled WGS sequence"/>
</dbReference>
<reference evidence="5" key="1">
    <citation type="submission" date="2017-03" db="EMBL/GenBank/DDBJ databases">
        <title>Phytopthora megakarya and P. palmivora, two closely related causual agents of cacao black pod achieved similar genome size and gene model numbers by different mechanisms.</title>
        <authorList>
            <person name="Ali S."/>
            <person name="Shao J."/>
            <person name="Larry D.J."/>
            <person name="Kronmiller B."/>
            <person name="Shen D."/>
            <person name="Strem M.D."/>
            <person name="Melnick R.L."/>
            <person name="Guiltinan M.J."/>
            <person name="Tyler B.M."/>
            <person name="Meinhardt L.W."/>
            <person name="Bailey B.A."/>
        </authorList>
    </citation>
    <scope>NUCLEOTIDE SEQUENCE [LARGE SCALE GENOMIC DNA]</scope>
    <source>
        <strain evidence="5">zdho120</strain>
    </source>
</reference>
<feature type="compositionally biased region" description="Polar residues" evidence="2">
    <location>
        <begin position="231"/>
        <end position="267"/>
    </location>
</feature>
<dbReference type="InterPro" id="IPR050951">
    <property type="entry name" value="Retrovirus_Pol_polyprotein"/>
</dbReference>
<dbReference type="PROSITE" id="PS50994">
    <property type="entry name" value="INTEGRASE"/>
    <property type="match status" value="1"/>
</dbReference>
<evidence type="ECO:0000256" key="1">
    <source>
        <dbReference type="ARBA" id="ARBA00023268"/>
    </source>
</evidence>
<protein>
    <recommendedName>
        <fullName evidence="3">Integrase catalytic domain-containing protein</fullName>
    </recommendedName>
</protein>
<accession>A0A225VXZ6</accession>
<dbReference type="PANTHER" id="PTHR37984:SF5">
    <property type="entry name" value="PROTEIN NYNRIN-LIKE"/>
    <property type="match status" value="1"/>
</dbReference>
<evidence type="ECO:0000259" key="3">
    <source>
        <dbReference type="PROSITE" id="PS50994"/>
    </source>
</evidence>
<name>A0A225VXZ6_9STRA</name>
<dbReference type="GO" id="GO:0003824">
    <property type="term" value="F:catalytic activity"/>
    <property type="evidence" value="ECO:0007669"/>
    <property type="project" value="UniProtKB-KW"/>
</dbReference>
<dbReference type="EMBL" id="NBNE01002791">
    <property type="protein sequence ID" value="OWZ09440.1"/>
    <property type="molecule type" value="Genomic_DNA"/>
</dbReference>
<dbReference type="FunFam" id="3.10.20.370:FF:000001">
    <property type="entry name" value="Retrovirus-related Pol polyprotein from transposon 17.6-like protein"/>
    <property type="match status" value="1"/>
</dbReference>
<dbReference type="GO" id="GO:0015074">
    <property type="term" value="P:DNA integration"/>
    <property type="evidence" value="ECO:0007669"/>
    <property type="project" value="InterPro"/>
</dbReference>
<dbReference type="InterPro" id="IPR043502">
    <property type="entry name" value="DNA/RNA_pol_sf"/>
</dbReference>
<dbReference type="Gene3D" id="3.30.70.270">
    <property type="match status" value="1"/>
</dbReference>
<feature type="domain" description="Integrase catalytic" evidence="3">
    <location>
        <begin position="424"/>
        <end position="588"/>
    </location>
</feature>
<dbReference type="SUPFAM" id="SSF56672">
    <property type="entry name" value="DNA/RNA polymerases"/>
    <property type="match status" value="1"/>
</dbReference>
<evidence type="ECO:0000256" key="2">
    <source>
        <dbReference type="SAM" id="MobiDB-lite"/>
    </source>
</evidence>
<dbReference type="Gene3D" id="1.10.340.70">
    <property type="match status" value="1"/>
</dbReference>